<evidence type="ECO:0000313" key="4">
    <source>
        <dbReference type="EMBL" id="QOR93959.1"/>
    </source>
</evidence>
<name>A0A7M1UPP7_9CREN</name>
<organism evidence="4 5">
    <name type="scientific">Thermosphaera chiliense</name>
    <dbReference type="NCBI Taxonomy" id="3402707"/>
    <lineage>
        <taxon>Archaea</taxon>
        <taxon>Thermoproteota</taxon>
        <taxon>Thermoprotei</taxon>
        <taxon>Desulfurococcales</taxon>
        <taxon>Desulfurococcaceae</taxon>
        <taxon>Thermosphaera</taxon>
    </lineage>
</organism>
<dbReference type="InterPro" id="IPR013216">
    <property type="entry name" value="Methyltransf_11"/>
</dbReference>
<protein>
    <submittedName>
        <fullName evidence="4">Class I SAM-dependent methyltransferase</fullName>
    </submittedName>
</protein>
<dbReference type="InterPro" id="IPR051422">
    <property type="entry name" value="AlkB_tRNA_MeTrf/Diox"/>
</dbReference>
<evidence type="ECO:0000259" key="3">
    <source>
        <dbReference type="Pfam" id="PF08241"/>
    </source>
</evidence>
<dbReference type="Pfam" id="PF08241">
    <property type="entry name" value="Methyltransf_11"/>
    <property type="match status" value="1"/>
</dbReference>
<dbReference type="GO" id="GO:0032259">
    <property type="term" value="P:methylation"/>
    <property type="evidence" value="ECO:0007669"/>
    <property type="project" value="UniProtKB-KW"/>
</dbReference>
<proteinExistence type="predicted"/>
<evidence type="ECO:0000313" key="5">
    <source>
        <dbReference type="Proteomes" id="UP000593766"/>
    </source>
</evidence>
<evidence type="ECO:0000256" key="1">
    <source>
        <dbReference type="ARBA" id="ARBA00022603"/>
    </source>
</evidence>
<keyword evidence="2 4" id="KW-0808">Transferase</keyword>
<dbReference type="GO" id="GO:0008175">
    <property type="term" value="F:tRNA methyltransferase activity"/>
    <property type="evidence" value="ECO:0007669"/>
    <property type="project" value="UniProtKB-ARBA"/>
</dbReference>
<gene>
    <name evidence="4" type="ORF">IMZ38_04760</name>
</gene>
<dbReference type="KEGG" id="tcs:IMZ38_04760"/>
<dbReference type="GeneID" id="59454704"/>
<dbReference type="AlphaFoldDB" id="A0A7M1UPP7"/>
<dbReference type="PANTHER" id="PTHR13069:SF21">
    <property type="entry name" value="ALKYLATED DNA REPAIR PROTEIN ALKB HOMOLOG 8"/>
    <property type="match status" value="1"/>
</dbReference>
<sequence>MIQRDEAEACDWSEKCWNICGQALFRTLEYFRKALRYREAGWKSIDVSKYLKGRVLDVGAGRAGYLRKNISYQGLLVLMDPSYDDHSRVEMKTGNVMLLNADGLDIPLMDESFDVVISLAVLHHIPTRECRLVFLKEIQRVLVAGGLLILSVWFPSEKPRGKEVCDGVIVSSGLGDRFYHFYSIPELKSEVESAGFRVEKVETVVENPRKPAETRNILLTAVKQ</sequence>
<accession>A0A7M1UPP7</accession>
<feature type="domain" description="Methyltransferase type 11" evidence="3">
    <location>
        <begin position="56"/>
        <end position="150"/>
    </location>
</feature>
<dbReference type="PANTHER" id="PTHR13069">
    <property type="entry name" value="ALKYLATED DNA REPAIR PROTEIN ALKB HOMOLOG 8"/>
    <property type="match status" value="1"/>
</dbReference>
<dbReference type="CDD" id="cd02440">
    <property type="entry name" value="AdoMet_MTases"/>
    <property type="match status" value="1"/>
</dbReference>
<dbReference type="RefSeq" id="WP_193435764.1">
    <property type="nucleotide sequence ID" value="NZ_CP063144.1"/>
</dbReference>
<reference evidence="4 5" key="1">
    <citation type="submission" date="2020-10" db="EMBL/GenBank/DDBJ databases">
        <title>Complete genome sequence of Thermosphaera aggregans strain 3507.</title>
        <authorList>
            <person name="Zayulina K.S."/>
            <person name="Elcheninov A.G."/>
            <person name="Toshchakov S.V."/>
            <person name="Kublanov I.V."/>
            <person name="Kochetkova T.V."/>
        </authorList>
    </citation>
    <scope>NUCLEOTIDE SEQUENCE [LARGE SCALE GENOMIC DNA]</scope>
    <source>
        <strain evidence="4 5">3507</strain>
    </source>
</reference>
<dbReference type="GO" id="GO:0008757">
    <property type="term" value="F:S-adenosylmethionine-dependent methyltransferase activity"/>
    <property type="evidence" value="ECO:0007669"/>
    <property type="project" value="InterPro"/>
</dbReference>
<evidence type="ECO:0000256" key="2">
    <source>
        <dbReference type="ARBA" id="ARBA00022679"/>
    </source>
</evidence>
<keyword evidence="1 4" id="KW-0489">Methyltransferase</keyword>
<dbReference type="Gene3D" id="3.40.50.150">
    <property type="entry name" value="Vaccinia Virus protein VP39"/>
    <property type="match status" value="1"/>
</dbReference>
<keyword evidence="5" id="KW-1185">Reference proteome</keyword>
<dbReference type="EMBL" id="CP063144">
    <property type="protein sequence ID" value="QOR93959.1"/>
    <property type="molecule type" value="Genomic_DNA"/>
</dbReference>
<dbReference type="OrthoDB" id="18536at2157"/>
<dbReference type="InterPro" id="IPR029063">
    <property type="entry name" value="SAM-dependent_MTases_sf"/>
</dbReference>
<dbReference type="SUPFAM" id="SSF53335">
    <property type="entry name" value="S-adenosyl-L-methionine-dependent methyltransferases"/>
    <property type="match status" value="1"/>
</dbReference>
<dbReference type="Proteomes" id="UP000593766">
    <property type="component" value="Chromosome"/>
</dbReference>
<dbReference type="GO" id="GO:0006400">
    <property type="term" value="P:tRNA modification"/>
    <property type="evidence" value="ECO:0007669"/>
    <property type="project" value="UniProtKB-ARBA"/>
</dbReference>